<dbReference type="Proteomes" id="UP001241377">
    <property type="component" value="Unassembled WGS sequence"/>
</dbReference>
<protein>
    <submittedName>
        <fullName evidence="1">Uncharacterized protein</fullName>
    </submittedName>
</protein>
<evidence type="ECO:0000313" key="2">
    <source>
        <dbReference type="Proteomes" id="UP001241377"/>
    </source>
</evidence>
<name>A0ACC2V2G0_9TREE</name>
<comment type="caution">
    <text evidence="1">The sequence shown here is derived from an EMBL/GenBank/DDBJ whole genome shotgun (WGS) entry which is preliminary data.</text>
</comment>
<dbReference type="EMBL" id="JASBWR010000127">
    <property type="protein sequence ID" value="KAJ9093120.1"/>
    <property type="molecule type" value="Genomic_DNA"/>
</dbReference>
<proteinExistence type="predicted"/>
<accession>A0ACC2V2G0</accession>
<reference evidence="1" key="1">
    <citation type="submission" date="2023-04" db="EMBL/GenBank/DDBJ databases">
        <title>Draft Genome sequencing of Naganishia species isolated from polar environments using Oxford Nanopore Technology.</title>
        <authorList>
            <person name="Leo P."/>
            <person name="Venkateswaran K."/>
        </authorList>
    </citation>
    <scope>NUCLEOTIDE SEQUENCE</scope>
    <source>
        <strain evidence="1">MNA-CCFEE 5261</strain>
    </source>
</reference>
<evidence type="ECO:0000313" key="1">
    <source>
        <dbReference type="EMBL" id="KAJ9093120.1"/>
    </source>
</evidence>
<gene>
    <name evidence="1" type="ORF">QFC19_008463</name>
</gene>
<keyword evidence="2" id="KW-1185">Reference proteome</keyword>
<sequence length="1023" mass="113148">MSHNVKLNFQPLPNLPYVQGYPGIIGSPYRKPPAVQGLLEVRVGKDQIKAKQIQIEFIQVEHLPGSRSVRYSAQVVASPIGSPINVWSASNGAEWEYASNADYKVSHIKRSKLDRVLTINIIFQFYIPLPLNLPGSVELKQKGGAIRYELQANFHHKPKSGLLRKESTPITQVIKPIYIGKMELLAAWPIYNIPEVRQTMFEEMELVVSRPYTAFGPGDRIEVHATLRSLRPKPLKVRAFILTLHEFLTIRLPTQKGAKQNAIHRGKVVHETKINVNEKIARSEEIQRTIPLIVPPGLVANTIRNGRAIELQYELSVKAIMEGMGDPKIEHLTCIVGTVPRARAHDIVNTFAASSAGMNPAGMQYGVPGSIYQSPASTTPPALQNRNSYYGNALYANPSTVDLTPVRSRPQSSFVSRPLSADASSLYSHRQSQSEISSLRDPRAEYFPGTRPNERPQSYATFGQSSSEFLNPHVDSRRMTYFGPAGHQQLPQTTRSSLSVDRPEGPIRMDSYNSQVASIRSREGQELIPAQTSAKPRWAAAESEKQRLYVEARRRAALTQLAGGGELASMGLDEPPAEEPPSYSPRDPVIPQENNAPASITVTSPTAQNPSIPPGEPYTSTLQLRTSGHLITSPDPSNGVGLGIRNAQNFSRGDASRAGSSQSHHSTSVNEKERMRMFFEQRDRQDISSRPSASNLSHTSASSSVMAAPPSTAEGARSGDFLSAENEKDIMRRRYEAAARAVSHANTGSVSSRGSFQDHSPKRSPTSSTFDHSRSQSSHVAYQTTENDNQLRNELDQVTKATASLHVDIEPTQSYTYHPSTEEEKNMMRRRYEEAMAATAHETSPSSTSTVPGPSRRNHVTPNSQEPVSQPELQSVDTTFANKSSISQGSGYMTASQEKEQMRQRYETAMQATRQVHRSQSSASNTNDSGVFTHPRAERQQTTWSDPNVAEPPPLPAKPPEIEQYKAILSSPTQEMAYPMYINNGMVPMYPMVYNYPSGVPGMDYSQMMNGYFPQRGGPYQMQ</sequence>
<organism evidence="1 2">
    <name type="scientific">Naganishia cerealis</name>
    <dbReference type="NCBI Taxonomy" id="610337"/>
    <lineage>
        <taxon>Eukaryota</taxon>
        <taxon>Fungi</taxon>
        <taxon>Dikarya</taxon>
        <taxon>Basidiomycota</taxon>
        <taxon>Agaricomycotina</taxon>
        <taxon>Tremellomycetes</taxon>
        <taxon>Filobasidiales</taxon>
        <taxon>Filobasidiaceae</taxon>
        <taxon>Naganishia</taxon>
    </lineage>
</organism>